<name>A0A5J4PVA4_9ZZZZ</name>
<proteinExistence type="predicted"/>
<organism evidence="1">
    <name type="scientific">termite gut metagenome</name>
    <dbReference type="NCBI Taxonomy" id="433724"/>
    <lineage>
        <taxon>unclassified sequences</taxon>
        <taxon>metagenomes</taxon>
        <taxon>organismal metagenomes</taxon>
    </lineage>
</organism>
<sequence>GTRELRKIFFDPLPVLKVNDSINNIFYYKISEIQTLRCANKNIKELEIEIDNMIFDLYQLHNTERDEIGFIEIQ</sequence>
<comment type="caution">
    <text evidence="1">The sequence shown here is derived from an EMBL/GenBank/DDBJ whole genome shotgun (WGS) entry which is preliminary data.</text>
</comment>
<accession>A0A5J4PVA4</accession>
<evidence type="ECO:0000313" key="1">
    <source>
        <dbReference type="EMBL" id="KAA6313052.1"/>
    </source>
</evidence>
<dbReference type="AlphaFoldDB" id="A0A5J4PVA4"/>
<dbReference type="EMBL" id="SNRY01006234">
    <property type="protein sequence ID" value="KAA6313052.1"/>
    <property type="molecule type" value="Genomic_DNA"/>
</dbReference>
<protein>
    <submittedName>
        <fullName evidence="1">Uncharacterized protein</fullName>
    </submittedName>
</protein>
<feature type="non-terminal residue" evidence="1">
    <location>
        <position position="1"/>
    </location>
</feature>
<reference evidence="1" key="1">
    <citation type="submission" date="2019-03" db="EMBL/GenBank/DDBJ databases">
        <title>Single cell metagenomics reveals metabolic interactions within the superorganism composed of flagellate Streblomastix strix and complex community of Bacteroidetes bacteria on its surface.</title>
        <authorList>
            <person name="Treitli S.C."/>
            <person name="Kolisko M."/>
            <person name="Husnik F."/>
            <person name="Keeling P."/>
            <person name="Hampl V."/>
        </authorList>
    </citation>
    <scope>NUCLEOTIDE SEQUENCE</scope>
    <source>
        <strain evidence="1">STM</strain>
    </source>
</reference>
<gene>
    <name evidence="1" type="ORF">EZS27_036117</name>
</gene>